<name>K3WVL9_GLOUD</name>
<dbReference type="InterPro" id="IPR011010">
    <property type="entry name" value="DNA_brk_join_enz"/>
</dbReference>
<organism evidence="2 3">
    <name type="scientific">Globisporangium ultimum (strain ATCC 200006 / CBS 805.95 / DAOM BR144)</name>
    <name type="common">Pythium ultimum</name>
    <dbReference type="NCBI Taxonomy" id="431595"/>
    <lineage>
        <taxon>Eukaryota</taxon>
        <taxon>Sar</taxon>
        <taxon>Stramenopiles</taxon>
        <taxon>Oomycota</taxon>
        <taxon>Peronosporomycetes</taxon>
        <taxon>Pythiales</taxon>
        <taxon>Pythiaceae</taxon>
        <taxon>Globisporangium</taxon>
    </lineage>
</organism>
<dbReference type="InterPro" id="IPR013762">
    <property type="entry name" value="Integrase-like_cat_sf"/>
</dbReference>
<keyword evidence="1" id="KW-0233">DNA recombination</keyword>
<dbReference type="Proteomes" id="UP000019132">
    <property type="component" value="Unassembled WGS sequence"/>
</dbReference>
<dbReference type="GO" id="GO:0006310">
    <property type="term" value="P:DNA recombination"/>
    <property type="evidence" value="ECO:0007669"/>
    <property type="project" value="UniProtKB-KW"/>
</dbReference>
<reference evidence="3" key="1">
    <citation type="journal article" date="2010" name="Genome Biol.">
        <title>Genome sequence of the necrotrophic plant pathogen Pythium ultimum reveals original pathogenicity mechanisms and effector repertoire.</title>
        <authorList>
            <person name="Levesque C.A."/>
            <person name="Brouwer H."/>
            <person name="Cano L."/>
            <person name="Hamilton J.P."/>
            <person name="Holt C."/>
            <person name="Huitema E."/>
            <person name="Raffaele S."/>
            <person name="Robideau G.P."/>
            <person name="Thines M."/>
            <person name="Win J."/>
            <person name="Zerillo M.M."/>
            <person name="Beakes G.W."/>
            <person name="Boore J.L."/>
            <person name="Busam D."/>
            <person name="Dumas B."/>
            <person name="Ferriera S."/>
            <person name="Fuerstenberg S.I."/>
            <person name="Gachon C.M."/>
            <person name="Gaulin E."/>
            <person name="Govers F."/>
            <person name="Grenville-Briggs L."/>
            <person name="Horner N."/>
            <person name="Hostetler J."/>
            <person name="Jiang R.H."/>
            <person name="Johnson J."/>
            <person name="Krajaejun T."/>
            <person name="Lin H."/>
            <person name="Meijer H.J."/>
            <person name="Moore B."/>
            <person name="Morris P."/>
            <person name="Phuntmart V."/>
            <person name="Puiu D."/>
            <person name="Shetty J."/>
            <person name="Stajich J.E."/>
            <person name="Tripathy S."/>
            <person name="Wawra S."/>
            <person name="van West P."/>
            <person name="Whitty B.R."/>
            <person name="Coutinho P.M."/>
            <person name="Henrissat B."/>
            <person name="Martin F."/>
            <person name="Thomas P.D."/>
            <person name="Tyler B.M."/>
            <person name="De Vries R.P."/>
            <person name="Kamoun S."/>
            <person name="Yandell M."/>
            <person name="Tisserat N."/>
            <person name="Buell C.R."/>
        </authorList>
    </citation>
    <scope>NUCLEOTIDE SEQUENCE</scope>
    <source>
        <strain evidence="3">DAOM:BR144</strain>
    </source>
</reference>
<protein>
    <recommendedName>
        <fullName evidence="4">Tyr recombinase domain-containing protein</fullName>
    </recommendedName>
</protein>
<keyword evidence="3" id="KW-1185">Reference proteome</keyword>
<sequence length="163" mass="17791">MVTARYSPVFWPRRMLLFTIYRCLSCRDPRTRYLECNGAIASYAITKSDVTFKDGNGHVTTTKKTIDAAVIRFRGGKSDQFGQGSVRRLRRSGHATLCPVKATWSLWHRDLAPDALLCTLPSGKCLSARSMTAAIKGGASSIGLNPSKFGTHSLRSGGATAMF</sequence>
<reference evidence="2" key="3">
    <citation type="submission" date="2015-02" db="UniProtKB">
        <authorList>
            <consortium name="EnsemblProtists"/>
        </authorList>
    </citation>
    <scope>IDENTIFICATION</scope>
    <source>
        <strain evidence="2">DAOM BR144</strain>
    </source>
</reference>
<dbReference type="InParanoid" id="K3WVL9"/>
<dbReference type="InterPro" id="IPR052925">
    <property type="entry name" value="Phage_Integrase-like_Recomb"/>
</dbReference>
<reference evidence="3" key="2">
    <citation type="submission" date="2010-04" db="EMBL/GenBank/DDBJ databases">
        <authorList>
            <person name="Buell R."/>
            <person name="Hamilton J."/>
            <person name="Hostetler J."/>
        </authorList>
    </citation>
    <scope>NUCLEOTIDE SEQUENCE [LARGE SCALE GENOMIC DNA]</scope>
    <source>
        <strain evidence="3">DAOM:BR144</strain>
    </source>
</reference>
<evidence type="ECO:0000256" key="1">
    <source>
        <dbReference type="ARBA" id="ARBA00023172"/>
    </source>
</evidence>
<evidence type="ECO:0000313" key="2">
    <source>
        <dbReference type="EnsemblProtists" id="PYU1_T009017"/>
    </source>
</evidence>
<evidence type="ECO:0008006" key="4">
    <source>
        <dbReference type="Google" id="ProtNLM"/>
    </source>
</evidence>
<dbReference type="EnsemblProtists" id="PYU1_T009017">
    <property type="protein sequence ID" value="PYU1_T009017"/>
    <property type="gene ID" value="PYU1_G008999"/>
</dbReference>
<dbReference type="OMA" id="YLECNGA"/>
<proteinExistence type="predicted"/>
<dbReference type="VEuPathDB" id="FungiDB:PYU1_G008999"/>
<dbReference type="PANTHER" id="PTHR34605">
    <property type="entry name" value="PHAGE_INTEGRASE DOMAIN-CONTAINING PROTEIN"/>
    <property type="match status" value="1"/>
</dbReference>
<dbReference type="HOGENOM" id="CLU_1630370_0_0_1"/>
<dbReference type="eggNOG" id="ENOG502RWIG">
    <property type="taxonomic scope" value="Eukaryota"/>
</dbReference>
<dbReference type="GO" id="GO:0003677">
    <property type="term" value="F:DNA binding"/>
    <property type="evidence" value="ECO:0007669"/>
    <property type="project" value="InterPro"/>
</dbReference>
<accession>K3WVL9</accession>
<dbReference type="PANTHER" id="PTHR34605:SF4">
    <property type="entry name" value="DNA ADENINE METHYLTRANSFERASE"/>
    <property type="match status" value="1"/>
</dbReference>
<dbReference type="AlphaFoldDB" id="K3WVL9"/>
<evidence type="ECO:0000313" key="3">
    <source>
        <dbReference type="Proteomes" id="UP000019132"/>
    </source>
</evidence>
<dbReference type="Gene3D" id="1.10.443.10">
    <property type="entry name" value="Intergrase catalytic core"/>
    <property type="match status" value="1"/>
</dbReference>
<dbReference type="GO" id="GO:0015074">
    <property type="term" value="P:DNA integration"/>
    <property type="evidence" value="ECO:0007669"/>
    <property type="project" value="InterPro"/>
</dbReference>
<dbReference type="EMBL" id="GL376599">
    <property type="status" value="NOT_ANNOTATED_CDS"/>
    <property type="molecule type" value="Genomic_DNA"/>
</dbReference>
<dbReference type="SUPFAM" id="SSF56349">
    <property type="entry name" value="DNA breaking-rejoining enzymes"/>
    <property type="match status" value="1"/>
</dbReference>